<keyword evidence="3" id="KW-1185">Reference proteome</keyword>
<proteinExistence type="predicted"/>
<keyword evidence="1" id="KW-0175">Coiled coil</keyword>
<dbReference type="Proteomes" id="UP000601435">
    <property type="component" value="Unassembled WGS sequence"/>
</dbReference>
<protein>
    <submittedName>
        <fullName evidence="2">Cht2 protein</fullName>
    </submittedName>
</protein>
<dbReference type="PROSITE" id="PS51257">
    <property type="entry name" value="PROKAR_LIPOPROTEIN"/>
    <property type="match status" value="1"/>
</dbReference>
<dbReference type="OrthoDB" id="10383145at2759"/>
<reference evidence="2" key="1">
    <citation type="submission" date="2021-02" db="EMBL/GenBank/DDBJ databases">
        <authorList>
            <person name="Dougan E. K."/>
            <person name="Rhodes N."/>
            <person name="Thang M."/>
            <person name="Chan C."/>
        </authorList>
    </citation>
    <scope>NUCLEOTIDE SEQUENCE</scope>
</reference>
<sequence>MAEIRPAQLPSSGAVGCFGERLRRMGNAFEAEVRQALEVAVSKAECESNLLREEVHWLQSQLEAERQQNAARLSGCSDLKRKLQEAQQDLQREKEAREYWQTEFNAKEEQYSLLEAKLAALAMTEAEAAEEAKAAACAWMPNGGNEADIAAEDEDLPPVLIEDAEENAPRPAERSEELSQEFEEISMRLAAVPLRDDGSYDRDLGSSTVEQCLNRLEACGPRGSELLRAVPVQGLHALLVAAIRRNEGSGVLLQRILRAWVCRLLNEQDSMALRIAVEQRNMEALQTLVSLGGVSAIMSATALMEEEGL</sequence>
<dbReference type="AlphaFoldDB" id="A0A812Z2K1"/>
<accession>A0A812Z2K1</accession>
<dbReference type="EMBL" id="CAJNJA010045208">
    <property type="protein sequence ID" value="CAE7807810.1"/>
    <property type="molecule type" value="Genomic_DNA"/>
</dbReference>
<feature type="coiled-coil region" evidence="1">
    <location>
        <begin position="34"/>
        <end position="103"/>
    </location>
</feature>
<comment type="caution">
    <text evidence="2">The sequence shown here is derived from an EMBL/GenBank/DDBJ whole genome shotgun (WGS) entry which is preliminary data.</text>
</comment>
<evidence type="ECO:0000256" key="1">
    <source>
        <dbReference type="SAM" id="Coils"/>
    </source>
</evidence>
<evidence type="ECO:0000313" key="2">
    <source>
        <dbReference type="EMBL" id="CAE7807810.1"/>
    </source>
</evidence>
<gene>
    <name evidence="2" type="primary">Cht2</name>
    <name evidence="2" type="ORF">SNEC2469_LOCUS23906</name>
</gene>
<organism evidence="2 3">
    <name type="scientific">Symbiodinium necroappetens</name>
    <dbReference type="NCBI Taxonomy" id="1628268"/>
    <lineage>
        <taxon>Eukaryota</taxon>
        <taxon>Sar</taxon>
        <taxon>Alveolata</taxon>
        <taxon>Dinophyceae</taxon>
        <taxon>Suessiales</taxon>
        <taxon>Symbiodiniaceae</taxon>
        <taxon>Symbiodinium</taxon>
    </lineage>
</organism>
<feature type="non-terminal residue" evidence="2">
    <location>
        <position position="309"/>
    </location>
</feature>
<name>A0A812Z2K1_9DINO</name>
<evidence type="ECO:0000313" key="3">
    <source>
        <dbReference type="Proteomes" id="UP000601435"/>
    </source>
</evidence>